<dbReference type="Proteomes" id="UP000014803">
    <property type="component" value="Chromosome"/>
</dbReference>
<dbReference type="HOGENOM" id="CLU_000445_51_0_7"/>
<evidence type="ECO:0000256" key="2">
    <source>
        <dbReference type="ARBA" id="ARBA00022500"/>
    </source>
</evidence>
<dbReference type="GO" id="GO:0050568">
    <property type="term" value="F:protein-glutamine glutaminase activity"/>
    <property type="evidence" value="ECO:0007669"/>
    <property type="project" value="UniProtKB-UniRule"/>
</dbReference>
<feature type="active site" evidence="5 6">
    <location>
        <position position="195"/>
    </location>
</feature>
<dbReference type="PROSITE" id="PS50122">
    <property type="entry name" value="CHEB"/>
    <property type="match status" value="1"/>
</dbReference>
<evidence type="ECO:0000256" key="1">
    <source>
        <dbReference type="ARBA" id="ARBA00022490"/>
    </source>
</evidence>
<comment type="similarity">
    <text evidence="5">Belongs to the CheB family.</text>
</comment>
<feature type="domain" description="CheB-type methylesterase" evidence="9">
    <location>
        <begin position="156"/>
        <end position="346"/>
    </location>
</feature>
<protein>
    <recommendedName>
        <fullName evidence="5">Protein-glutamate methylesterase/protein-glutamine glutaminase</fullName>
        <ecNumber evidence="5">3.1.1.61</ecNumber>
        <ecNumber evidence="5">3.5.1.44</ecNumber>
    </recommendedName>
</protein>
<dbReference type="InterPro" id="IPR001789">
    <property type="entry name" value="Sig_transdc_resp-reg_receiver"/>
</dbReference>
<gene>
    <name evidence="5" type="primary">cheB</name>
    <name evidence="10" type="ORF">SCE1572_15895</name>
</gene>
<comment type="catalytic activity">
    <reaction evidence="5">
        <text>L-glutaminyl-[protein] + H2O = L-glutamyl-[protein] + NH4(+)</text>
        <dbReference type="Rhea" id="RHEA:16441"/>
        <dbReference type="Rhea" id="RHEA-COMP:10207"/>
        <dbReference type="Rhea" id="RHEA-COMP:10208"/>
        <dbReference type="ChEBI" id="CHEBI:15377"/>
        <dbReference type="ChEBI" id="CHEBI:28938"/>
        <dbReference type="ChEBI" id="CHEBI:29973"/>
        <dbReference type="ChEBI" id="CHEBI:30011"/>
        <dbReference type="EC" id="3.5.1.44"/>
    </reaction>
</comment>
<dbReference type="SMART" id="SM00448">
    <property type="entry name" value="REC"/>
    <property type="match status" value="1"/>
</dbReference>
<evidence type="ECO:0000256" key="6">
    <source>
        <dbReference type="PROSITE-ProRule" id="PRU00050"/>
    </source>
</evidence>
<name>S4XID6_SORCE</name>
<comment type="PTM">
    <text evidence="5">Phosphorylated by CheA. Phosphorylation of the N-terminal regulatory domain activates the methylesterase activity.</text>
</comment>
<sequence length="346" mass="36369">MKNPAVRVLVVDDSAFVRKVLRQVLGANAAIEVVDTAMDGLDALEKIERYKPDVVTLDLVMPNLDGIGVLASLPREGAPRVVVVSNSEADSELGVRALQQGAVDLVEKPTSLATDRLFELSDELVRKVLAAAEARVHREGPRPRPQPPPAPGAIPALPRARLVVIGTSTGGPQALTRLFAAMPGDFPVPIVVALHIPAGYTESLSRRLNDASALSVVEASDDLQLRPGLAVIARGGAHLEVRRHRDRASVRFAEASRASLYCPSVDLLFASAAAEFGAGVLGVVLTGMGDDGLEGSRAIHKAGGRILVEAESSCVVHGMPRRVLEAGLAAAEAPIDEMAAAIVRHL</sequence>
<evidence type="ECO:0000256" key="3">
    <source>
        <dbReference type="ARBA" id="ARBA00022801"/>
    </source>
</evidence>
<dbReference type="EMBL" id="CP003969">
    <property type="protein sequence ID" value="AGP32316.1"/>
    <property type="molecule type" value="Genomic_DNA"/>
</dbReference>
<dbReference type="PANTHER" id="PTHR42872:SF6">
    <property type="entry name" value="PROTEIN-GLUTAMATE METHYLESTERASE_PROTEIN-GLUTAMINE GLUTAMINASE"/>
    <property type="match status" value="1"/>
</dbReference>
<dbReference type="PANTHER" id="PTHR42872">
    <property type="entry name" value="PROTEIN-GLUTAMATE METHYLESTERASE/PROTEIN-GLUTAMINE GLUTAMINASE"/>
    <property type="match status" value="1"/>
</dbReference>
<keyword evidence="3 5" id="KW-0378">Hydrolase</keyword>
<dbReference type="EC" id="3.5.1.44" evidence="5"/>
<evidence type="ECO:0000259" key="9">
    <source>
        <dbReference type="PROSITE" id="PS50122"/>
    </source>
</evidence>
<feature type="modified residue" description="4-aspartylphosphate" evidence="5 7">
    <location>
        <position position="58"/>
    </location>
</feature>
<dbReference type="PATRIC" id="fig|1254432.3.peg.3577"/>
<accession>S4XID6</accession>
<dbReference type="InterPro" id="IPR011006">
    <property type="entry name" value="CheY-like_superfamily"/>
</dbReference>
<dbReference type="GO" id="GO:0008984">
    <property type="term" value="F:protein-glutamate methylesterase activity"/>
    <property type="evidence" value="ECO:0007669"/>
    <property type="project" value="UniProtKB-UniRule"/>
</dbReference>
<feature type="domain" description="Response regulatory" evidence="8">
    <location>
        <begin position="7"/>
        <end position="123"/>
    </location>
</feature>
<feature type="active site" evidence="5 6">
    <location>
        <position position="168"/>
    </location>
</feature>
<keyword evidence="5 7" id="KW-0597">Phosphoprotein</keyword>
<comment type="function">
    <text evidence="5">Involved in chemotaxis. Part of a chemotaxis signal transduction system that modulates chemotaxis in response to various stimuli. Catalyzes the demethylation of specific methylglutamate residues introduced into the chemoreceptors (methyl-accepting chemotaxis proteins or MCP) by CheR. Also mediates the irreversible deamidation of specific glutamine residues to glutamic acid.</text>
</comment>
<dbReference type="GO" id="GO:0000156">
    <property type="term" value="F:phosphorelay response regulator activity"/>
    <property type="evidence" value="ECO:0007669"/>
    <property type="project" value="InterPro"/>
</dbReference>
<dbReference type="GO" id="GO:0006935">
    <property type="term" value="P:chemotaxis"/>
    <property type="evidence" value="ECO:0007669"/>
    <property type="project" value="UniProtKB-UniRule"/>
</dbReference>
<dbReference type="NCBIfam" id="NF001965">
    <property type="entry name" value="PRK00742.1"/>
    <property type="match status" value="1"/>
</dbReference>
<proteinExistence type="inferred from homology"/>
<dbReference type="Pfam" id="PF01339">
    <property type="entry name" value="CheB_methylest"/>
    <property type="match status" value="1"/>
</dbReference>
<keyword evidence="1 5" id="KW-0963">Cytoplasm</keyword>
<dbReference type="CDD" id="cd17541">
    <property type="entry name" value="REC_CheB-like"/>
    <property type="match status" value="1"/>
</dbReference>
<dbReference type="PROSITE" id="PS50110">
    <property type="entry name" value="RESPONSE_REGULATORY"/>
    <property type="match status" value="1"/>
</dbReference>
<feature type="active site" evidence="5 6">
    <location>
        <position position="291"/>
    </location>
</feature>
<dbReference type="HAMAP" id="MF_00099">
    <property type="entry name" value="CheB_chemtxs"/>
    <property type="match status" value="1"/>
</dbReference>
<evidence type="ECO:0000313" key="10">
    <source>
        <dbReference type="EMBL" id="AGP32316.1"/>
    </source>
</evidence>
<evidence type="ECO:0000256" key="7">
    <source>
        <dbReference type="PROSITE-ProRule" id="PRU00169"/>
    </source>
</evidence>
<dbReference type="STRING" id="1254432.SCE1572_15895"/>
<dbReference type="Pfam" id="PF00072">
    <property type="entry name" value="Response_reg"/>
    <property type="match status" value="1"/>
</dbReference>
<dbReference type="EC" id="3.1.1.61" evidence="5"/>
<comment type="subcellular location">
    <subcellularLocation>
        <location evidence="5">Cytoplasm</location>
    </subcellularLocation>
</comment>
<reference evidence="10 11" key="1">
    <citation type="journal article" date="2013" name="Sci. Rep.">
        <title>Extraordinary expansion of a Sorangium cellulosum genome from an alkaline milieu.</title>
        <authorList>
            <person name="Han K."/>
            <person name="Li Z.F."/>
            <person name="Peng R."/>
            <person name="Zhu L.P."/>
            <person name="Zhou T."/>
            <person name="Wang L.G."/>
            <person name="Li S.G."/>
            <person name="Zhang X.B."/>
            <person name="Hu W."/>
            <person name="Wu Z.H."/>
            <person name="Qin N."/>
            <person name="Li Y.Z."/>
        </authorList>
    </citation>
    <scope>NUCLEOTIDE SEQUENCE [LARGE SCALE GENOMIC DNA]</scope>
    <source>
        <strain evidence="10 11">So0157-2</strain>
    </source>
</reference>
<dbReference type="CDD" id="cd16432">
    <property type="entry name" value="CheB_Rec"/>
    <property type="match status" value="1"/>
</dbReference>
<dbReference type="RefSeq" id="WP_020735128.1">
    <property type="nucleotide sequence ID" value="NC_021658.1"/>
</dbReference>
<dbReference type="Gene3D" id="3.40.50.180">
    <property type="entry name" value="Methylesterase CheB, C-terminal domain"/>
    <property type="match status" value="1"/>
</dbReference>
<comment type="domain">
    <text evidence="5">Contains a C-terminal catalytic domain, and an N-terminal region which modulates catalytic activity.</text>
</comment>
<dbReference type="InterPro" id="IPR008248">
    <property type="entry name" value="CheB-like"/>
</dbReference>
<dbReference type="PIRSF" id="PIRSF000876">
    <property type="entry name" value="RR_chemtxs_CheB"/>
    <property type="match status" value="1"/>
</dbReference>
<organism evidence="10 11">
    <name type="scientific">Sorangium cellulosum So0157-2</name>
    <dbReference type="NCBI Taxonomy" id="1254432"/>
    <lineage>
        <taxon>Bacteria</taxon>
        <taxon>Pseudomonadati</taxon>
        <taxon>Myxococcota</taxon>
        <taxon>Polyangia</taxon>
        <taxon>Polyangiales</taxon>
        <taxon>Polyangiaceae</taxon>
        <taxon>Sorangium</taxon>
    </lineage>
</organism>
<dbReference type="Gene3D" id="3.40.50.2300">
    <property type="match status" value="1"/>
</dbReference>
<dbReference type="KEGG" id="scu:SCE1572_15895"/>
<evidence type="ECO:0000313" key="11">
    <source>
        <dbReference type="Proteomes" id="UP000014803"/>
    </source>
</evidence>
<dbReference type="InterPro" id="IPR000673">
    <property type="entry name" value="Sig_transdc_resp-reg_Me-estase"/>
</dbReference>
<comment type="catalytic activity">
    <reaction evidence="4 5">
        <text>[protein]-L-glutamate 5-O-methyl ester + H2O = L-glutamyl-[protein] + methanol + H(+)</text>
        <dbReference type="Rhea" id="RHEA:23236"/>
        <dbReference type="Rhea" id="RHEA-COMP:10208"/>
        <dbReference type="Rhea" id="RHEA-COMP:10311"/>
        <dbReference type="ChEBI" id="CHEBI:15377"/>
        <dbReference type="ChEBI" id="CHEBI:15378"/>
        <dbReference type="ChEBI" id="CHEBI:17790"/>
        <dbReference type="ChEBI" id="CHEBI:29973"/>
        <dbReference type="ChEBI" id="CHEBI:82795"/>
        <dbReference type="EC" id="3.1.1.61"/>
    </reaction>
</comment>
<evidence type="ECO:0000259" key="8">
    <source>
        <dbReference type="PROSITE" id="PS50110"/>
    </source>
</evidence>
<evidence type="ECO:0000256" key="4">
    <source>
        <dbReference type="ARBA" id="ARBA00048267"/>
    </source>
</evidence>
<dbReference type="InterPro" id="IPR035909">
    <property type="entry name" value="CheB_C"/>
</dbReference>
<dbReference type="SUPFAM" id="SSF52738">
    <property type="entry name" value="Methylesterase CheB, C-terminal domain"/>
    <property type="match status" value="1"/>
</dbReference>
<keyword evidence="2 5" id="KW-0145">Chemotaxis</keyword>
<dbReference type="GO" id="GO:0005737">
    <property type="term" value="C:cytoplasm"/>
    <property type="evidence" value="ECO:0007669"/>
    <property type="project" value="UniProtKB-SubCell"/>
</dbReference>
<dbReference type="eggNOG" id="COG2201">
    <property type="taxonomic scope" value="Bacteria"/>
</dbReference>
<dbReference type="SUPFAM" id="SSF52172">
    <property type="entry name" value="CheY-like"/>
    <property type="match status" value="1"/>
</dbReference>
<dbReference type="OrthoDB" id="9793421at2"/>
<evidence type="ECO:0000256" key="5">
    <source>
        <dbReference type="HAMAP-Rule" id="MF_00099"/>
    </source>
</evidence>
<dbReference type="AlphaFoldDB" id="S4XID6"/>